<dbReference type="RefSeq" id="WP_114582838.1">
    <property type="nucleotide sequence ID" value="NZ_QPMH01000014.1"/>
</dbReference>
<name>A0A369T9M4_9PROT</name>
<evidence type="ECO:0000313" key="8">
    <source>
        <dbReference type="EMBL" id="RDD61194.1"/>
    </source>
</evidence>
<dbReference type="GO" id="GO:0006633">
    <property type="term" value="P:fatty acid biosynthetic process"/>
    <property type="evidence" value="ECO:0007669"/>
    <property type="project" value="TreeGrafter"/>
</dbReference>
<keyword evidence="4 6" id="KW-0012">Acyltransferase</keyword>
<evidence type="ECO:0000313" key="9">
    <source>
        <dbReference type="Proteomes" id="UP000253941"/>
    </source>
</evidence>
<dbReference type="AlphaFoldDB" id="A0A369T9M4"/>
<dbReference type="PIRSF" id="PIRSF000446">
    <property type="entry name" value="Mct"/>
    <property type="match status" value="1"/>
</dbReference>
<gene>
    <name evidence="8" type="ORF">DRB17_13995</name>
</gene>
<comment type="caution">
    <text evidence="8">The sequence shown here is derived from an EMBL/GenBank/DDBJ whole genome shotgun (WGS) entry which is preliminary data.</text>
</comment>
<dbReference type="InterPro" id="IPR024925">
    <property type="entry name" value="Malonyl_CoA-ACP_transAc"/>
</dbReference>
<dbReference type="Pfam" id="PF00698">
    <property type="entry name" value="Acyl_transf_1"/>
    <property type="match status" value="1"/>
</dbReference>
<dbReference type="GO" id="GO:0004314">
    <property type="term" value="F:[acyl-carrier-protein] S-malonyltransferase activity"/>
    <property type="evidence" value="ECO:0007669"/>
    <property type="project" value="UniProtKB-EC"/>
</dbReference>
<comment type="catalytic activity">
    <reaction evidence="5 6">
        <text>holo-[ACP] + malonyl-CoA = malonyl-[ACP] + CoA</text>
        <dbReference type="Rhea" id="RHEA:41792"/>
        <dbReference type="Rhea" id="RHEA-COMP:9623"/>
        <dbReference type="Rhea" id="RHEA-COMP:9685"/>
        <dbReference type="ChEBI" id="CHEBI:57287"/>
        <dbReference type="ChEBI" id="CHEBI:57384"/>
        <dbReference type="ChEBI" id="CHEBI:64479"/>
        <dbReference type="ChEBI" id="CHEBI:78449"/>
        <dbReference type="EC" id="2.3.1.39"/>
    </reaction>
</comment>
<dbReference type="Gene3D" id="3.40.366.10">
    <property type="entry name" value="Malonyl-Coenzyme A Acyl Carrier Protein, domain 2"/>
    <property type="match status" value="1"/>
</dbReference>
<evidence type="ECO:0000256" key="5">
    <source>
        <dbReference type="ARBA" id="ARBA00048462"/>
    </source>
</evidence>
<dbReference type="InterPro" id="IPR050858">
    <property type="entry name" value="Mal-CoA-ACP_Trans/PKS_FabD"/>
</dbReference>
<dbReference type="PANTHER" id="PTHR42681">
    <property type="entry name" value="MALONYL-COA-ACYL CARRIER PROTEIN TRANSACYLASE, MITOCHONDRIAL"/>
    <property type="match status" value="1"/>
</dbReference>
<evidence type="ECO:0000256" key="4">
    <source>
        <dbReference type="ARBA" id="ARBA00023315"/>
    </source>
</evidence>
<evidence type="ECO:0000256" key="1">
    <source>
        <dbReference type="ARBA" id="ARBA00013258"/>
    </source>
</evidence>
<dbReference type="GO" id="GO:0005829">
    <property type="term" value="C:cytosol"/>
    <property type="evidence" value="ECO:0007669"/>
    <property type="project" value="TreeGrafter"/>
</dbReference>
<dbReference type="InterPro" id="IPR001227">
    <property type="entry name" value="Ac_transferase_dom_sf"/>
</dbReference>
<sequence length="322" mass="34350">MLRAFIFPGRGSESVGMGLEYAMAYPAARYVFQEVDEALGEDLSRLIFEGPAAKLARPEYADPALLAVSLAGVKALEEQGRIWLSETAAFVAGHGKGEFAALAAVDAISAGDTASLLRTRARVVQAALPEDAGAMCTVSGLGLDKVQALADEAAQGAVCEIARDDAPNWLAVSGERAAVERFIKLAEQNGADQTSLMTGIPPLHCSLMADVVAELDAALAEIDVVPAKLPVVSNVTGYALESADEIRARLAQQVARRIRWRECVEYMQAKGVTDFIEIGHGDDLSKFVTGVDRSLNAVAIEDSQDIEKFLDQFHRETAAKES</sequence>
<comment type="similarity">
    <text evidence="6">Belongs to the fabD family.</text>
</comment>
<dbReference type="Gene3D" id="3.30.70.250">
    <property type="entry name" value="Malonyl-CoA ACP transacylase, ACP-binding"/>
    <property type="match status" value="1"/>
</dbReference>
<dbReference type="EMBL" id="QPMH01000014">
    <property type="protein sequence ID" value="RDD61194.1"/>
    <property type="molecule type" value="Genomic_DNA"/>
</dbReference>
<organism evidence="8 9">
    <name type="scientific">Ferruginivarius sediminum</name>
    <dbReference type="NCBI Taxonomy" id="2661937"/>
    <lineage>
        <taxon>Bacteria</taxon>
        <taxon>Pseudomonadati</taxon>
        <taxon>Pseudomonadota</taxon>
        <taxon>Alphaproteobacteria</taxon>
        <taxon>Rhodospirillales</taxon>
        <taxon>Rhodospirillaceae</taxon>
        <taxon>Ferruginivarius</taxon>
    </lineage>
</organism>
<protein>
    <recommendedName>
        <fullName evidence="2 6">Malonyl CoA-acyl carrier protein transacylase</fullName>
        <ecNumber evidence="1 6">2.3.1.39</ecNumber>
    </recommendedName>
</protein>
<dbReference type="SUPFAM" id="SSF55048">
    <property type="entry name" value="Probable ACP-binding domain of malonyl-CoA ACP transacylase"/>
    <property type="match status" value="1"/>
</dbReference>
<evidence type="ECO:0000256" key="2">
    <source>
        <dbReference type="ARBA" id="ARBA00018953"/>
    </source>
</evidence>
<dbReference type="SMART" id="SM00827">
    <property type="entry name" value="PKS_AT"/>
    <property type="match status" value="1"/>
</dbReference>
<dbReference type="EC" id="2.3.1.39" evidence="1 6"/>
<proteinExistence type="inferred from homology"/>
<keyword evidence="3 6" id="KW-0808">Transferase</keyword>
<evidence type="ECO:0000259" key="7">
    <source>
        <dbReference type="SMART" id="SM00827"/>
    </source>
</evidence>
<dbReference type="InterPro" id="IPR016035">
    <property type="entry name" value="Acyl_Trfase/lysoPLipase"/>
</dbReference>
<reference evidence="8 9" key="1">
    <citation type="submission" date="2018-07" db="EMBL/GenBank/DDBJ databases">
        <title>Venubactetium sediminum gen. nov., sp. nov., isolated from a marine solar saltern.</title>
        <authorList>
            <person name="Wang S."/>
        </authorList>
    </citation>
    <scope>NUCLEOTIDE SEQUENCE [LARGE SCALE GENOMIC DNA]</scope>
    <source>
        <strain evidence="8 9">WD2A32</strain>
    </source>
</reference>
<evidence type="ECO:0000256" key="6">
    <source>
        <dbReference type="PIRNR" id="PIRNR000446"/>
    </source>
</evidence>
<dbReference type="InterPro" id="IPR014043">
    <property type="entry name" value="Acyl_transferase_dom"/>
</dbReference>
<feature type="domain" description="Malonyl-CoA:ACP transacylase (MAT)" evidence="7">
    <location>
        <begin position="6"/>
        <end position="295"/>
    </location>
</feature>
<dbReference type="PANTHER" id="PTHR42681:SF1">
    <property type="entry name" value="MALONYL-COA-ACYL CARRIER PROTEIN TRANSACYLASE, MITOCHONDRIAL"/>
    <property type="match status" value="1"/>
</dbReference>
<keyword evidence="9" id="KW-1185">Reference proteome</keyword>
<evidence type="ECO:0000256" key="3">
    <source>
        <dbReference type="ARBA" id="ARBA00022679"/>
    </source>
</evidence>
<accession>A0A369T9M4</accession>
<dbReference type="SUPFAM" id="SSF52151">
    <property type="entry name" value="FabD/lysophospholipase-like"/>
    <property type="match status" value="1"/>
</dbReference>
<dbReference type="Proteomes" id="UP000253941">
    <property type="component" value="Unassembled WGS sequence"/>
</dbReference>
<dbReference type="InterPro" id="IPR016036">
    <property type="entry name" value="Malonyl_transacylase_ACP-bd"/>
</dbReference>